<gene>
    <name evidence="4" type="primary">TGL1</name>
    <name evidence="4" type="ORF">CAAN4_G07206</name>
</gene>
<evidence type="ECO:0000256" key="2">
    <source>
        <dbReference type="ARBA" id="ARBA00023098"/>
    </source>
</evidence>
<keyword evidence="1" id="KW-0442">Lipid degradation</keyword>
<evidence type="ECO:0000313" key="4">
    <source>
        <dbReference type="EMBL" id="CAK7917162.1"/>
    </source>
</evidence>
<evidence type="ECO:0000256" key="1">
    <source>
        <dbReference type="ARBA" id="ARBA00022963"/>
    </source>
</evidence>
<evidence type="ECO:0000259" key="3">
    <source>
        <dbReference type="Pfam" id="PF00561"/>
    </source>
</evidence>
<name>A0ABP0EHR8_9ASCO</name>
<dbReference type="PANTHER" id="PTHR11005">
    <property type="entry name" value="LYSOSOMAL ACID LIPASE-RELATED"/>
    <property type="match status" value="1"/>
</dbReference>
<protein>
    <submittedName>
        <fullName evidence="4">Sterol esterase Tgl1p</fullName>
    </submittedName>
</protein>
<dbReference type="Proteomes" id="UP001497600">
    <property type="component" value="Chromosome G"/>
</dbReference>
<feature type="domain" description="AB hydrolase-1" evidence="3">
    <location>
        <begin position="148"/>
        <end position="436"/>
    </location>
</feature>
<evidence type="ECO:0000313" key="5">
    <source>
        <dbReference type="Proteomes" id="UP001497600"/>
    </source>
</evidence>
<accession>A0ABP0EHR8</accession>
<reference evidence="4 5" key="1">
    <citation type="submission" date="2024-01" db="EMBL/GenBank/DDBJ databases">
        <authorList>
            <consortium name="Genoscope - CEA"/>
            <person name="William W."/>
        </authorList>
    </citation>
    <scope>NUCLEOTIDE SEQUENCE [LARGE SCALE GENOMIC DNA]</scope>
    <source>
        <strain evidence="4 5">29B2s-10</strain>
    </source>
</reference>
<dbReference type="SUPFAM" id="SSF53474">
    <property type="entry name" value="alpha/beta-Hydrolases"/>
    <property type="match status" value="1"/>
</dbReference>
<sequence>MAIPLLGRISIREWPLFIISLSLAWLEYVSSLITSLLPAPIIQIFTSGITLFYRFSAEPINLIKGVSDSDNISGTTTYKYLDSDTHGDVEDEKYHLMIDVLNAPDIQHMCSLFGYNIESHIVKTTDNYLLTLHHLVRPESHIPRNGKVIYLHHGLLMSSDIWVTMLERHLNLPYLLHDLGYDVWLGNNRGNKYSQKHLFYKTNSEKFWDFSLDEFALFDIPNTVDYILNSTSSKQLTYIGFSQGSAQCFASMSVNPELKDKIDQVIAISPATTPHGLYSKLLDILLKASPSLVYLIFSRRVLLPSVLLWQRLMYPPLFDSLIDASNYFLFNWKSLNIQKMQKIASYAHLYSPTSVKCVVHWFQVISSKKFQMFQDSDSMSGSNPIYYPLKNIKTPIHIIYGDSDSLVDIDVMKSQLPSDSTTVHRVHGHEHLDNIWGHDAKEEVFEHVIQYLGETSFNASNIKTKKSYLQFVTADEDYVRDGEEAVSGQASTVEDFVISHRKPSTGGSVFV</sequence>
<dbReference type="Pfam" id="PF00561">
    <property type="entry name" value="Abhydrolase_1"/>
    <property type="match status" value="1"/>
</dbReference>
<dbReference type="InterPro" id="IPR000073">
    <property type="entry name" value="AB_hydrolase_1"/>
</dbReference>
<organism evidence="4 5">
    <name type="scientific">[Candida] anglica</name>
    <dbReference type="NCBI Taxonomy" id="148631"/>
    <lineage>
        <taxon>Eukaryota</taxon>
        <taxon>Fungi</taxon>
        <taxon>Dikarya</taxon>
        <taxon>Ascomycota</taxon>
        <taxon>Saccharomycotina</taxon>
        <taxon>Pichiomycetes</taxon>
        <taxon>Debaryomycetaceae</taxon>
        <taxon>Kurtzmaniella</taxon>
    </lineage>
</organism>
<keyword evidence="5" id="KW-1185">Reference proteome</keyword>
<dbReference type="InterPro" id="IPR029058">
    <property type="entry name" value="AB_hydrolase_fold"/>
</dbReference>
<proteinExistence type="predicted"/>
<dbReference type="EMBL" id="OZ004259">
    <property type="protein sequence ID" value="CAK7917162.1"/>
    <property type="molecule type" value="Genomic_DNA"/>
</dbReference>
<dbReference type="Gene3D" id="3.40.50.1820">
    <property type="entry name" value="alpha/beta hydrolase"/>
    <property type="match status" value="1"/>
</dbReference>
<keyword evidence="2" id="KW-0443">Lipid metabolism</keyword>